<evidence type="ECO:0000259" key="7">
    <source>
        <dbReference type="PROSITE" id="PS50011"/>
    </source>
</evidence>
<dbReference type="InterPro" id="IPR011009">
    <property type="entry name" value="Kinase-like_dom_sf"/>
</dbReference>
<evidence type="ECO:0000256" key="4">
    <source>
        <dbReference type="ARBA" id="ARBA00022777"/>
    </source>
</evidence>
<name>A0ABP0Q8K8_9DINO</name>
<evidence type="ECO:0000256" key="5">
    <source>
        <dbReference type="ARBA" id="ARBA00022840"/>
    </source>
</evidence>
<keyword evidence="3" id="KW-0547">Nucleotide-binding</keyword>
<keyword evidence="9" id="KW-1185">Reference proteome</keyword>
<dbReference type="InterPro" id="IPR050494">
    <property type="entry name" value="Ser_Thr_dual-spec_kinase"/>
</dbReference>
<accession>A0ABP0Q8K8</accession>
<dbReference type="Proteomes" id="UP001642484">
    <property type="component" value="Unassembled WGS sequence"/>
</dbReference>
<dbReference type="Gene3D" id="3.30.200.20">
    <property type="entry name" value="Phosphorylase Kinase, domain 1"/>
    <property type="match status" value="1"/>
</dbReference>
<dbReference type="Pfam" id="PF00069">
    <property type="entry name" value="Pkinase"/>
    <property type="match status" value="1"/>
</dbReference>
<sequence>MANEDEALAAIGRFLKSSGFEEPAKLLDNAKGKGEPGLAARLQELGSKLLSLADVAERGRDRGSWTEQLLRRFADQALQQEAHLQEAMSQRLANGLRERSCSEVTTGTGSATPAATSLEPSAYYVPRTGSDVNYDPDITEEYRDDLDPGYRIREVTEQELMEEIQEKYQRALAAAPELMPWAQGLLPPEDHSGDLADDDELLGAPKTDIDELCAGVAEAPSASRPPTQPSGEADGTTEHTLADAIRHGVPCAGDAEAGLPSPSSKSANVPAFGGEATTDLPGSESVAATAALAMAQPDPAPKALCCARKERKNDGRPPIRYPDSGDSFYPVELDGVVYDSFNLRIIHERDRTGFEETKDFPIRLNSIVAGRYQVLEYLGSAAFSRAVQCLDLETNRMVCMKIINNNKDFFDQSLDEIKLLRLIRSNIESLDEKNCLGLVDYFYHKEHLIIVTELLRDNLYEFSKYNRQACEEPYFTLGRLQRISQQVLAALEYIHQLYLIHADLKPENILIKSYSRCEVKVIDFGSSCFVDDSLTNYVQSRSYRAPEVILGLAYDQKIDLWSLGCIIAELWSGFVLFQNDSVQSLLARIVGILGPFPAHMMATGRSVPQYFTQDGRLFREFERSTAPQPQPQRRMQLFVPKRSSLRQRMRTNDEAFLDFLASLLQVDPCLRPTATEALKHPFLSPGRYSDGYPAAT</sequence>
<evidence type="ECO:0000256" key="1">
    <source>
        <dbReference type="ARBA" id="ARBA00022527"/>
    </source>
</evidence>
<dbReference type="PROSITE" id="PS00108">
    <property type="entry name" value="PROTEIN_KINASE_ST"/>
    <property type="match status" value="1"/>
</dbReference>
<protein>
    <recommendedName>
        <fullName evidence="7">Protein kinase domain-containing protein</fullName>
    </recommendedName>
</protein>
<evidence type="ECO:0000256" key="6">
    <source>
        <dbReference type="SAM" id="MobiDB-lite"/>
    </source>
</evidence>
<evidence type="ECO:0000256" key="2">
    <source>
        <dbReference type="ARBA" id="ARBA00022679"/>
    </source>
</evidence>
<dbReference type="Gene3D" id="1.10.510.10">
    <property type="entry name" value="Transferase(Phosphotransferase) domain 1"/>
    <property type="match status" value="1"/>
</dbReference>
<dbReference type="SMART" id="SM00220">
    <property type="entry name" value="S_TKc"/>
    <property type="match status" value="1"/>
</dbReference>
<dbReference type="GO" id="GO:0016301">
    <property type="term" value="F:kinase activity"/>
    <property type="evidence" value="ECO:0007669"/>
    <property type="project" value="UniProtKB-KW"/>
</dbReference>
<evidence type="ECO:0000313" key="9">
    <source>
        <dbReference type="Proteomes" id="UP001642484"/>
    </source>
</evidence>
<gene>
    <name evidence="8" type="ORF">CCMP2556_LOCUS41029</name>
</gene>
<feature type="region of interest" description="Disordered" evidence="6">
    <location>
        <begin position="251"/>
        <end position="271"/>
    </location>
</feature>
<keyword evidence="1" id="KW-0723">Serine/threonine-protein kinase</keyword>
<evidence type="ECO:0000313" key="8">
    <source>
        <dbReference type="EMBL" id="CAK9084324.1"/>
    </source>
</evidence>
<dbReference type="InterPro" id="IPR000719">
    <property type="entry name" value="Prot_kinase_dom"/>
</dbReference>
<proteinExistence type="predicted"/>
<keyword evidence="2" id="KW-0808">Transferase</keyword>
<dbReference type="PANTHER" id="PTHR24058">
    <property type="entry name" value="DUAL SPECIFICITY PROTEIN KINASE"/>
    <property type="match status" value="1"/>
</dbReference>
<organism evidence="8 9">
    <name type="scientific">Durusdinium trenchii</name>
    <dbReference type="NCBI Taxonomy" id="1381693"/>
    <lineage>
        <taxon>Eukaryota</taxon>
        <taxon>Sar</taxon>
        <taxon>Alveolata</taxon>
        <taxon>Dinophyceae</taxon>
        <taxon>Suessiales</taxon>
        <taxon>Symbiodiniaceae</taxon>
        <taxon>Durusdinium</taxon>
    </lineage>
</organism>
<keyword evidence="5" id="KW-0067">ATP-binding</keyword>
<dbReference type="PANTHER" id="PTHR24058:SF124">
    <property type="entry name" value="PROTEIN KINASE SUPERFAMILY PROTEIN"/>
    <property type="match status" value="1"/>
</dbReference>
<dbReference type="CDD" id="cd14133">
    <property type="entry name" value="PKc_DYRK_like"/>
    <property type="match status" value="1"/>
</dbReference>
<feature type="compositionally biased region" description="Low complexity" evidence="6">
    <location>
        <begin position="105"/>
        <end position="117"/>
    </location>
</feature>
<keyword evidence="4" id="KW-0418">Kinase</keyword>
<dbReference type="InterPro" id="IPR008271">
    <property type="entry name" value="Ser/Thr_kinase_AS"/>
</dbReference>
<reference evidence="8 9" key="1">
    <citation type="submission" date="2024-02" db="EMBL/GenBank/DDBJ databases">
        <authorList>
            <person name="Chen Y."/>
            <person name="Shah S."/>
            <person name="Dougan E. K."/>
            <person name="Thang M."/>
            <person name="Chan C."/>
        </authorList>
    </citation>
    <scope>NUCLEOTIDE SEQUENCE [LARGE SCALE GENOMIC DNA]</scope>
</reference>
<feature type="region of interest" description="Disordered" evidence="6">
    <location>
        <begin position="98"/>
        <end position="119"/>
    </location>
</feature>
<feature type="region of interest" description="Disordered" evidence="6">
    <location>
        <begin position="183"/>
        <end position="202"/>
    </location>
</feature>
<dbReference type="SUPFAM" id="SSF56112">
    <property type="entry name" value="Protein kinase-like (PK-like)"/>
    <property type="match status" value="1"/>
</dbReference>
<evidence type="ECO:0000256" key="3">
    <source>
        <dbReference type="ARBA" id="ARBA00022741"/>
    </source>
</evidence>
<dbReference type="EMBL" id="CAXAMN010024162">
    <property type="protein sequence ID" value="CAK9084324.1"/>
    <property type="molecule type" value="Genomic_DNA"/>
</dbReference>
<dbReference type="PROSITE" id="PS50011">
    <property type="entry name" value="PROTEIN_KINASE_DOM"/>
    <property type="match status" value="1"/>
</dbReference>
<comment type="caution">
    <text evidence="8">The sequence shown here is derived from an EMBL/GenBank/DDBJ whole genome shotgun (WGS) entry which is preliminary data.</text>
</comment>
<feature type="domain" description="Protein kinase" evidence="7">
    <location>
        <begin position="372"/>
        <end position="683"/>
    </location>
</feature>